<evidence type="ECO:0008006" key="4">
    <source>
        <dbReference type="Google" id="ProtNLM"/>
    </source>
</evidence>
<dbReference type="eggNOG" id="COG4269">
    <property type="taxonomic scope" value="Bacteria"/>
</dbReference>
<evidence type="ECO:0000256" key="1">
    <source>
        <dbReference type="SAM" id="Phobius"/>
    </source>
</evidence>
<feature type="transmembrane region" description="Helical" evidence="1">
    <location>
        <begin position="138"/>
        <end position="156"/>
    </location>
</feature>
<gene>
    <name evidence="2" type="ordered locus">Gmet_0097</name>
</gene>
<keyword evidence="1" id="KW-0812">Transmembrane</keyword>
<dbReference type="AlphaFoldDB" id="Q39ZH8"/>
<evidence type="ECO:0000313" key="2">
    <source>
        <dbReference type="EMBL" id="ABB30346.1"/>
    </source>
</evidence>
<keyword evidence="1" id="KW-0472">Membrane</keyword>
<feature type="transmembrane region" description="Helical" evidence="1">
    <location>
        <begin position="206"/>
        <end position="230"/>
    </location>
</feature>
<dbReference type="InterPro" id="IPR010295">
    <property type="entry name" value="DUF898"/>
</dbReference>
<dbReference type="Pfam" id="PF05987">
    <property type="entry name" value="DUF898"/>
    <property type="match status" value="1"/>
</dbReference>
<dbReference type="EMBL" id="CP000148">
    <property type="protein sequence ID" value="ABB30346.1"/>
    <property type="molecule type" value="Genomic_DNA"/>
</dbReference>
<feature type="transmembrane region" description="Helical" evidence="1">
    <location>
        <begin position="162"/>
        <end position="185"/>
    </location>
</feature>
<accession>Q39ZH8</accession>
<dbReference type="RefSeq" id="WP_011365625.1">
    <property type="nucleotide sequence ID" value="NC_007517.1"/>
</dbReference>
<evidence type="ECO:0000313" key="3">
    <source>
        <dbReference type="Proteomes" id="UP000007073"/>
    </source>
</evidence>
<keyword evidence="1" id="KW-1133">Transmembrane helix</keyword>
<dbReference type="STRING" id="269799.Gmet_0097"/>
<dbReference type="KEGG" id="gme:Gmet_0097"/>
<protein>
    <recommendedName>
        <fullName evidence="4">Zinc finger/thioredoxin putative domain-containing protein</fullName>
    </recommendedName>
</protein>
<feature type="transmembrane region" description="Helical" evidence="1">
    <location>
        <begin position="90"/>
        <end position="110"/>
    </location>
</feature>
<feature type="transmembrane region" description="Helical" evidence="1">
    <location>
        <begin position="256"/>
        <end position="282"/>
    </location>
</feature>
<feature type="transmembrane region" description="Helical" evidence="1">
    <location>
        <begin position="303"/>
        <end position="323"/>
    </location>
</feature>
<sequence length="421" mass="46787">METVSCPHCGFAKEMPAGTVPNGARVKCPRCKETFIFTRTADRGTPPAAVTAARESAAVVPPLSAPSEPRRPAQPRTLRFTFTGTAKEYFGIWIVNTLLKIVTLGVYSAWAKVRKRRYFYGNTLLDGSPFDYLADPKALFRGWLIGVLAFLVYTAGTRYTPGISKILGSIFFLTVPWLVVRSRLFNNRNSSYRSLRFAFRDDYQEAYVIFAGLAFLVPFTLGLIFPYLIYRQKKFLVERSSFGRTPFTFTATGKDYYVLFLKAAGWLVLLLVVVMPAAFYVISTLAEGGALLAGGDLHRTQMMVGALMIFTLPFLYFFIVVYVQTALANLTWNSTGIAGSSFVSRMRVRDMAWLYLSNAVAIMGSLGLMIPWASVRLARYRFETLSVEGIADMEAFRAGFQGDVSATGEEIGDIFGIDVAL</sequence>
<name>Q39ZH8_GEOMG</name>
<feature type="transmembrane region" description="Helical" evidence="1">
    <location>
        <begin position="352"/>
        <end position="373"/>
    </location>
</feature>
<proteinExistence type="predicted"/>
<organism evidence="2 3">
    <name type="scientific">Geobacter metallireducens (strain ATCC 53774 / DSM 7210 / GS-15)</name>
    <dbReference type="NCBI Taxonomy" id="269799"/>
    <lineage>
        <taxon>Bacteria</taxon>
        <taxon>Pseudomonadati</taxon>
        <taxon>Thermodesulfobacteriota</taxon>
        <taxon>Desulfuromonadia</taxon>
        <taxon>Geobacterales</taxon>
        <taxon>Geobacteraceae</taxon>
        <taxon>Geobacter</taxon>
    </lineage>
</organism>
<reference evidence="2 3" key="1">
    <citation type="submission" date="2005-10" db="EMBL/GenBank/DDBJ databases">
        <title>Complete sequence of Geobacter metallireducens GS-15.</title>
        <authorList>
            <consortium name="US DOE Joint Genome Institute"/>
            <person name="Copeland A."/>
            <person name="Lucas S."/>
            <person name="Lapidus A."/>
            <person name="Barry K."/>
            <person name="Detter J.C."/>
            <person name="Glavina T."/>
            <person name="Hammon N."/>
            <person name="Israni S."/>
            <person name="Pitluck S."/>
            <person name="Di Bartolo G."/>
            <person name="Chain P."/>
            <person name="Schmutz J."/>
            <person name="Larimer F."/>
            <person name="Land M."/>
            <person name="Kyrpides N."/>
            <person name="Ivanova N."/>
            <person name="Richardson P."/>
        </authorList>
    </citation>
    <scope>NUCLEOTIDE SEQUENCE [LARGE SCALE GENOMIC DNA]</scope>
    <source>
        <strain evidence="3">ATCC 53774 / DSM 7210 / GS-15</strain>
    </source>
</reference>
<reference evidence="2 3" key="2">
    <citation type="journal article" date="2009" name="BMC Microbiol.">
        <title>The genome sequence of Geobacter metallireducens: features of metabolism, physiology and regulation common and dissimilar to Geobacter sulfurreducens.</title>
        <authorList>
            <person name="Aklujkar M."/>
            <person name="Krushkal J."/>
            <person name="DiBartolo G."/>
            <person name="Lapidus A."/>
            <person name="Land M.L."/>
            <person name="Lovley D.R."/>
        </authorList>
    </citation>
    <scope>NUCLEOTIDE SEQUENCE [LARGE SCALE GENOMIC DNA]</scope>
    <source>
        <strain evidence="3">ATCC 53774 / DSM 7210 / GS-15</strain>
    </source>
</reference>
<dbReference type="Proteomes" id="UP000007073">
    <property type="component" value="Chromosome"/>
</dbReference>
<dbReference type="HOGENOM" id="CLU_049287_0_0_7"/>
<keyword evidence="3" id="KW-1185">Reference proteome</keyword>